<keyword evidence="1" id="KW-0418">Kinase</keyword>
<organism evidence="1 2">
    <name type="scientific">Acrasis kona</name>
    <dbReference type="NCBI Taxonomy" id="1008807"/>
    <lineage>
        <taxon>Eukaryota</taxon>
        <taxon>Discoba</taxon>
        <taxon>Heterolobosea</taxon>
        <taxon>Tetramitia</taxon>
        <taxon>Eutetramitia</taxon>
        <taxon>Acrasidae</taxon>
        <taxon>Acrasis</taxon>
    </lineage>
</organism>
<reference evidence="1 2" key="1">
    <citation type="submission" date="2024-03" db="EMBL/GenBank/DDBJ databases">
        <title>The Acrasis kona genome and developmental transcriptomes reveal deep origins of eukaryotic multicellular pathways.</title>
        <authorList>
            <person name="Sheikh S."/>
            <person name="Fu C.-J."/>
            <person name="Brown M.W."/>
            <person name="Baldauf S.L."/>
        </authorList>
    </citation>
    <scope>NUCLEOTIDE SEQUENCE [LARGE SCALE GENOMIC DNA]</scope>
    <source>
        <strain evidence="1 2">ATCC MYA-3509</strain>
    </source>
</reference>
<protein>
    <submittedName>
        <fullName evidence="1">Glycerol kinase</fullName>
    </submittedName>
</protein>
<dbReference type="Proteomes" id="UP001431209">
    <property type="component" value="Unassembled WGS sequence"/>
</dbReference>
<name>A0AAW2YPP3_9EUKA</name>
<evidence type="ECO:0000313" key="2">
    <source>
        <dbReference type="Proteomes" id="UP001431209"/>
    </source>
</evidence>
<dbReference type="EMBL" id="JAOPGA020000476">
    <property type="protein sequence ID" value="KAL0478888.1"/>
    <property type="molecule type" value="Genomic_DNA"/>
</dbReference>
<proteinExistence type="predicted"/>
<dbReference type="AlphaFoldDB" id="A0AAW2YPP3"/>
<sequence>MGSSHGSHLHIASKDIQRLQTLYNTRDSRAKQCPNNNLNQGKYGLNLCSYYYMINVLLLYDNI</sequence>
<dbReference type="GO" id="GO:0016301">
    <property type="term" value="F:kinase activity"/>
    <property type="evidence" value="ECO:0007669"/>
    <property type="project" value="UniProtKB-KW"/>
</dbReference>
<evidence type="ECO:0000313" key="1">
    <source>
        <dbReference type="EMBL" id="KAL0478888.1"/>
    </source>
</evidence>
<accession>A0AAW2YPP3</accession>
<comment type="caution">
    <text evidence="1">The sequence shown here is derived from an EMBL/GenBank/DDBJ whole genome shotgun (WGS) entry which is preliminary data.</text>
</comment>
<keyword evidence="1" id="KW-0808">Transferase</keyword>
<keyword evidence="2" id="KW-1185">Reference proteome</keyword>
<gene>
    <name evidence="1" type="ORF">AKO1_010747</name>
</gene>